<organism evidence="1 2">
    <name type="scientific">Streptomyces castrisilvae</name>
    <dbReference type="NCBI Taxonomy" id="3033811"/>
    <lineage>
        <taxon>Bacteria</taxon>
        <taxon>Bacillati</taxon>
        <taxon>Actinomycetota</taxon>
        <taxon>Actinomycetes</taxon>
        <taxon>Kitasatosporales</taxon>
        <taxon>Streptomycetaceae</taxon>
        <taxon>Streptomyces</taxon>
    </lineage>
</organism>
<dbReference type="Proteomes" id="UP001239522">
    <property type="component" value="Chromosome"/>
</dbReference>
<keyword evidence="2" id="KW-1185">Reference proteome</keyword>
<protein>
    <submittedName>
        <fullName evidence="1">Uncharacterized protein</fullName>
    </submittedName>
</protein>
<evidence type="ECO:0000313" key="2">
    <source>
        <dbReference type="Proteomes" id="UP001239522"/>
    </source>
</evidence>
<proteinExistence type="predicted"/>
<dbReference type="EMBL" id="CP120997">
    <property type="protein sequence ID" value="WLQ34183.1"/>
    <property type="molecule type" value="Genomic_DNA"/>
</dbReference>
<accession>A0ABY9HJI5</accession>
<evidence type="ECO:0000313" key="1">
    <source>
        <dbReference type="EMBL" id="WLQ34183.1"/>
    </source>
</evidence>
<sequence length="125" mass="14115">MFGVVFGYATHHLDERRLGDVAVVGPLTPGVEWGRLWQMARHCGRPTAGETELAQWMLTQATRAFVCGSDRIAHFQEQRWKLEPGGKCVRFNSTYANRDQLWTGNMAIDGLAPDQISERHTLYPA</sequence>
<gene>
    <name evidence="1" type="ORF">P8A18_12355</name>
</gene>
<name>A0ABY9HJI5_9ACTN</name>
<dbReference type="RefSeq" id="WP_306054147.1">
    <property type="nucleotide sequence ID" value="NZ_CP120997.1"/>
</dbReference>
<reference evidence="1 2" key="1">
    <citation type="submission" date="2023-03" db="EMBL/GenBank/DDBJ databases">
        <title>Isolation and description of six Streptomyces strains from soil environments, able to metabolize different microbial glucans.</title>
        <authorList>
            <person name="Widen T."/>
            <person name="Larsbrink J."/>
        </authorList>
    </citation>
    <scope>NUCLEOTIDE SEQUENCE [LARGE SCALE GENOMIC DNA]</scope>
    <source>
        <strain evidence="1 2">Mut1</strain>
    </source>
</reference>